<feature type="chain" id="PRO_5015448592" description="DUF3347 domain-containing protein" evidence="1">
    <location>
        <begin position="21"/>
        <end position="249"/>
    </location>
</feature>
<reference evidence="2 3" key="1">
    <citation type="submission" date="2018-02" db="EMBL/GenBank/DDBJ databases">
        <title>Comparative genomes isolates from brazilian mangrove.</title>
        <authorList>
            <person name="Araujo J.E."/>
            <person name="Taketani R.G."/>
            <person name="Silva M.C.P."/>
            <person name="Loureco M.V."/>
            <person name="Andreote F.D."/>
        </authorList>
    </citation>
    <scope>NUCLEOTIDE SEQUENCE [LARGE SCALE GENOMIC DNA]</scope>
    <source>
        <strain evidence="2 3">NAP PRIS-MGV</strain>
    </source>
</reference>
<dbReference type="Proteomes" id="UP000239388">
    <property type="component" value="Unassembled WGS sequence"/>
</dbReference>
<evidence type="ECO:0000313" key="3">
    <source>
        <dbReference type="Proteomes" id="UP000239388"/>
    </source>
</evidence>
<evidence type="ECO:0000313" key="2">
    <source>
        <dbReference type="EMBL" id="PQO29070.1"/>
    </source>
</evidence>
<organism evidence="2 3">
    <name type="scientific">Blastopirellula marina</name>
    <dbReference type="NCBI Taxonomy" id="124"/>
    <lineage>
        <taxon>Bacteria</taxon>
        <taxon>Pseudomonadati</taxon>
        <taxon>Planctomycetota</taxon>
        <taxon>Planctomycetia</taxon>
        <taxon>Pirellulales</taxon>
        <taxon>Pirellulaceae</taxon>
        <taxon>Blastopirellula</taxon>
    </lineage>
</organism>
<evidence type="ECO:0008006" key="4">
    <source>
        <dbReference type="Google" id="ProtNLM"/>
    </source>
</evidence>
<dbReference type="AlphaFoldDB" id="A0A2S8FAC1"/>
<comment type="caution">
    <text evidence="2">The sequence shown here is derived from an EMBL/GenBank/DDBJ whole genome shotgun (WGS) entry which is preliminary data.</text>
</comment>
<proteinExistence type="predicted"/>
<sequence length="249" mass="28839">MKTLLLLTMCLMPLASSVLAEEAPNEDAQKAEQRELIRKMFLPVLQVELSQFKRVGRPSDEVLQQAIDQGQKALTEFADKHATDKQNGQIMLGNVRAMVANGNVIQMGDGQNELSRDVLEVGIRQRLKPLLDDEQKKRYQAELDQLEDYKRDSVIDFIVNILDEQLNLTAEQHEKITKKLRETWKSNWEAQLQLLPNFERYLPTLPAESVRPYLNDDQLHIFSDIRQLNFTAHMQINNQFIIKDVELEN</sequence>
<feature type="signal peptide" evidence="1">
    <location>
        <begin position="1"/>
        <end position="20"/>
    </location>
</feature>
<dbReference type="EMBL" id="PUIB01000023">
    <property type="protein sequence ID" value="PQO29070.1"/>
    <property type="molecule type" value="Genomic_DNA"/>
</dbReference>
<protein>
    <recommendedName>
        <fullName evidence="4">DUF3347 domain-containing protein</fullName>
    </recommendedName>
</protein>
<name>A0A2S8FAC1_9BACT</name>
<keyword evidence="1" id="KW-0732">Signal</keyword>
<gene>
    <name evidence="2" type="ORF">C5Y98_22970</name>
</gene>
<evidence type="ECO:0000256" key="1">
    <source>
        <dbReference type="SAM" id="SignalP"/>
    </source>
</evidence>
<dbReference type="RefSeq" id="WP_105357789.1">
    <property type="nucleotide sequence ID" value="NZ_PUIB01000023.1"/>
</dbReference>
<accession>A0A2S8FAC1</accession>